<evidence type="ECO:0000313" key="4">
    <source>
        <dbReference type="EMBL" id="WXA95822.1"/>
    </source>
</evidence>
<keyword evidence="5" id="KW-1185">Reference proteome</keyword>
<name>A0ABZ2KAW4_9BACT</name>
<dbReference type="PROSITE" id="PS50977">
    <property type="entry name" value="HTH_TETR_2"/>
    <property type="match status" value="1"/>
</dbReference>
<sequence>MSTSVDKKARRVPAAETRERLLAAARTMFCQAGFDQLGVRELAASAKVDPAIVIRLFGSKEALFSAVAEGAFSLEEPFDGPLDGLGLRIAHFLTGKSDAEPTDGFDGFRFLLHSAASPIAGPILSKALHAGFIAPLAKHLGGRDASTRAALLTGCVLGFVTLRVGLGSPELDGAPAGRVAARLGAVLQACLDVR</sequence>
<dbReference type="Proteomes" id="UP001379533">
    <property type="component" value="Chromosome"/>
</dbReference>
<feature type="domain" description="HTH tetR-type" evidence="3">
    <location>
        <begin position="15"/>
        <end position="75"/>
    </location>
</feature>
<dbReference type="InterPro" id="IPR036271">
    <property type="entry name" value="Tet_transcr_reg_TetR-rel_C_sf"/>
</dbReference>
<gene>
    <name evidence="4" type="ORF">LZC95_03075</name>
</gene>
<keyword evidence="1 2" id="KW-0238">DNA-binding</keyword>
<protein>
    <submittedName>
        <fullName evidence="4">TetR family transcriptional regulator</fullName>
    </submittedName>
</protein>
<dbReference type="Gene3D" id="1.10.357.10">
    <property type="entry name" value="Tetracycline Repressor, domain 2"/>
    <property type="match status" value="1"/>
</dbReference>
<proteinExistence type="predicted"/>
<dbReference type="RefSeq" id="WP_394846432.1">
    <property type="nucleotide sequence ID" value="NZ_CP089982.1"/>
</dbReference>
<evidence type="ECO:0000256" key="2">
    <source>
        <dbReference type="PROSITE-ProRule" id="PRU00335"/>
    </source>
</evidence>
<organism evidence="4 5">
    <name type="scientific">Pendulispora brunnea</name>
    <dbReference type="NCBI Taxonomy" id="2905690"/>
    <lineage>
        <taxon>Bacteria</taxon>
        <taxon>Pseudomonadati</taxon>
        <taxon>Myxococcota</taxon>
        <taxon>Myxococcia</taxon>
        <taxon>Myxococcales</taxon>
        <taxon>Sorangiineae</taxon>
        <taxon>Pendulisporaceae</taxon>
        <taxon>Pendulispora</taxon>
    </lineage>
</organism>
<dbReference type="EMBL" id="CP089982">
    <property type="protein sequence ID" value="WXA95822.1"/>
    <property type="molecule type" value="Genomic_DNA"/>
</dbReference>
<dbReference type="InterPro" id="IPR041678">
    <property type="entry name" value="TetR_C_16"/>
</dbReference>
<dbReference type="SUPFAM" id="SSF46689">
    <property type="entry name" value="Homeodomain-like"/>
    <property type="match status" value="1"/>
</dbReference>
<evidence type="ECO:0000313" key="5">
    <source>
        <dbReference type="Proteomes" id="UP001379533"/>
    </source>
</evidence>
<reference evidence="4 5" key="1">
    <citation type="submission" date="2021-12" db="EMBL/GenBank/DDBJ databases">
        <title>Discovery of the Pendulisporaceae a myxobacterial family with distinct sporulation behavior and unique specialized metabolism.</title>
        <authorList>
            <person name="Garcia R."/>
            <person name="Popoff A."/>
            <person name="Bader C.D."/>
            <person name="Loehr J."/>
            <person name="Walesch S."/>
            <person name="Walt C."/>
            <person name="Boldt J."/>
            <person name="Bunk B."/>
            <person name="Haeckl F.J.F.P.J."/>
            <person name="Gunesch A.P."/>
            <person name="Birkelbach J."/>
            <person name="Nuebel U."/>
            <person name="Pietschmann T."/>
            <person name="Bach T."/>
            <person name="Mueller R."/>
        </authorList>
    </citation>
    <scope>NUCLEOTIDE SEQUENCE [LARGE SCALE GENOMIC DNA]</scope>
    <source>
        <strain evidence="4 5">MSr12523</strain>
    </source>
</reference>
<dbReference type="InterPro" id="IPR001647">
    <property type="entry name" value="HTH_TetR"/>
</dbReference>
<accession>A0ABZ2KAW4</accession>
<dbReference type="InterPro" id="IPR050109">
    <property type="entry name" value="HTH-type_TetR-like_transc_reg"/>
</dbReference>
<dbReference type="InterPro" id="IPR009057">
    <property type="entry name" value="Homeodomain-like_sf"/>
</dbReference>
<dbReference type="Pfam" id="PF00440">
    <property type="entry name" value="TetR_N"/>
    <property type="match status" value="1"/>
</dbReference>
<evidence type="ECO:0000256" key="1">
    <source>
        <dbReference type="ARBA" id="ARBA00023125"/>
    </source>
</evidence>
<dbReference type="PANTHER" id="PTHR30055">
    <property type="entry name" value="HTH-TYPE TRANSCRIPTIONAL REGULATOR RUTR"/>
    <property type="match status" value="1"/>
</dbReference>
<dbReference type="SUPFAM" id="SSF48498">
    <property type="entry name" value="Tetracyclin repressor-like, C-terminal domain"/>
    <property type="match status" value="1"/>
</dbReference>
<feature type="DNA-binding region" description="H-T-H motif" evidence="2">
    <location>
        <begin position="38"/>
        <end position="57"/>
    </location>
</feature>
<dbReference type="Pfam" id="PF17920">
    <property type="entry name" value="TetR_C_16"/>
    <property type="match status" value="1"/>
</dbReference>
<dbReference type="PANTHER" id="PTHR30055:SF146">
    <property type="entry name" value="HTH-TYPE TRANSCRIPTIONAL DUAL REGULATOR CECR"/>
    <property type="match status" value="1"/>
</dbReference>
<evidence type="ECO:0000259" key="3">
    <source>
        <dbReference type="PROSITE" id="PS50977"/>
    </source>
</evidence>